<name>A0AAW0AR55_9AGAR</name>
<dbReference type="Gene3D" id="2.40.50.40">
    <property type="match status" value="1"/>
</dbReference>
<dbReference type="AlphaFoldDB" id="A0AAW0AR55"/>
<keyword evidence="4" id="KW-1185">Reference proteome</keyword>
<accession>A0AAW0AR55</accession>
<dbReference type="CDD" id="cd00024">
    <property type="entry name" value="CD_CSD"/>
    <property type="match status" value="2"/>
</dbReference>
<feature type="compositionally biased region" description="Basic residues" evidence="1">
    <location>
        <begin position="27"/>
        <end position="37"/>
    </location>
</feature>
<feature type="compositionally biased region" description="Low complexity" evidence="1">
    <location>
        <begin position="301"/>
        <end position="334"/>
    </location>
</feature>
<feature type="region of interest" description="Disordered" evidence="1">
    <location>
        <begin position="188"/>
        <end position="365"/>
    </location>
</feature>
<feature type="compositionally biased region" description="Polar residues" evidence="1">
    <location>
        <begin position="227"/>
        <end position="246"/>
    </location>
</feature>
<evidence type="ECO:0000259" key="2">
    <source>
        <dbReference type="PROSITE" id="PS50013"/>
    </source>
</evidence>
<dbReference type="PROSITE" id="PS50013">
    <property type="entry name" value="CHROMO_2"/>
    <property type="match status" value="1"/>
</dbReference>
<dbReference type="Proteomes" id="UP001362999">
    <property type="component" value="Unassembled WGS sequence"/>
</dbReference>
<feature type="compositionally biased region" description="Polar residues" evidence="1">
    <location>
        <begin position="188"/>
        <end position="204"/>
    </location>
</feature>
<evidence type="ECO:0000256" key="1">
    <source>
        <dbReference type="SAM" id="MobiDB-lite"/>
    </source>
</evidence>
<feature type="domain" description="Chromo" evidence="2">
    <location>
        <begin position="118"/>
        <end position="170"/>
    </location>
</feature>
<reference evidence="3 4" key="1">
    <citation type="journal article" date="2024" name="J Genomics">
        <title>Draft genome sequencing and assembly of Favolaschia claudopus CIRM-BRFM 2984 isolated from oak limbs.</title>
        <authorList>
            <person name="Navarro D."/>
            <person name="Drula E."/>
            <person name="Chaduli D."/>
            <person name="Cazenave R."/>
            <person name="Ahrendt S."/>
            <person name="Wang J."/>
            <person name="Lipzen A."/>
            <person name="Daum C."/>
            <person name="Barry K."/>
            <person name="Grigoriev I.V."/>
            <person name="Favel A."/>
            <person name="Rosso M.N."/>
            <person name="Martin F."/>
        </authorList>
    </citation>
    <scope>NUCLEOTIDE SEQUENCE [LARGE SCALE GENOMIC DNA]</scope>
    <source>
        <strain evidence="3 4">CIRM-BRFM 2984</strain>
    </source>
</reference>
<comment type="caution">
    <text evidence="3">The sequence shown here is derived from an EMBL/GenBank/DDBJ whole genome shotgun (WGS) entry which is preliminary data.</text>
</comment>
<dbReference type="EMBL" id="JAWWNJ010000054">
    <property type="protein sequence ID" value="KAK7015418.1"/>
    <property type="molecule type" value="Genomic_DNA"/>
</dbReference>
<organism evidence="3 4">
    <name type="scientific">Favolaschia claudopus</name>
    <dbReference type="NCBI Taxonomy" id="2862362"/>
    <lineage>
        <taxon>Eukaryota</taxon>
        <taxon>Fungi</taxon>
        <taxon>Dikarya</taxon>
        <taxon>Basidiomycota</taxon>
        <taxon>Agaricomycotina</taxon>
        <taxon>Agaricomycetes</taxon>
        <taxon>Agaricomycetidae</taxon>
        <taxon>Agaricales</taxon>
        <taxon>Marasmiineae</taxon>
        <taxon>Mycenaceae</taxon>
        <taxon>Favolaschia</taxon>
    </lineage>
</organism>
<evidence type="ECO:0000313" key="4">
    <source>
        <dbReference type="Proteomes" id="UP001362999"/>
    </source>
</evidence>
<gene>
    <name evidence="3" type="ORF">R3P38DRAFT_2997293</name>
</gene>
<dbReference type="InterPro" id="IPR000953">
    <property type="entry name" value="Chromo/chromo_shadow_dom"/>
</dbReference>
<dbReference type="SUPFAM" id="SSF54160">
    <property type="entry name" value="Chromo domain-like"/>
    <property type="match status" value="1"/>
</dbReference>
<feature type="region of interest" description="Disordered" evidence="1">
    <location>
        <begin position="1"/>
        <end position="56"/>
    </location>
</feature>
<protein>
    <recommendedName>
        <fullName evidence="2">Chromo domain-containing protein</fullName>
    </recommendedName>
</protein>
<dbReference type="GO" id="GO:0006338">
    <property type="term" value="P:chromatin remodeling"/>
    <property type="evidence" value="ECO:0007669"/>
    <property type="project" value="UniProtKB-ARBA"/>
</dbReference>
<feature type="compositionally biased region" description="Low complexity" evidence="1">
    <location>
        <begin position="250"/>
        <end position="261"/>
    </location>
</feature>
<sequence>MATSKTNSKTGHRKTNRAARTIPKPRTSQKKTKHGASRNKGQDEVPAVVDPDEKEDWEIEAITKEEVQNGQVASHTPGFKVHWRNTWIPAEKLSAELKNQFLARAEGVSAVINPQEGEDIEAVLEQKLENGKSYFEVRWRDTWVPKTEMTAPELIEQFREREARSQAANQAFGNDIVFPQGLTTVLASTSKDPSRAPSASQEVTQVVPPSGERSRSGSPPFTPAMSIMTSSPAENIATPESPTSLVRNGAAPVASAAPSASQGHPTPPPVVASATCDERSESNNHPLVPAIPRSPENTATPSPEAQAAGSEAASPGGSTSGAFLPSRSSSRLPLTPVVSAENVATPKPPTTSPDPKGAEAVPSVSQGDIPTVASAADSDTQQNSTAELDKLVFDSSLQSDPSEGKNKRRRSLSVASSEQDRPAKRTANMSQFRDKPSWEPYVRKTDAVEKNANDQLFVHLTWHSGDHELTQQRPTLPEFVTRVLRRISALPRFLTVFPRNFLSQPEAHTSF</sequence>
<evidence type="ECO:0000313" key="3">
    <source>
        <dbReference type="EMBL" id="KAK7015418.1"/>
    </source>
</evidence>
<feature type="compositionally biased region" description="Low complexity" evidence="1">
    <location>
        <begin position="208"/>
        <end position="219"/>
    </location>
</feature>
<proteinExistence type="predicted"/>
<feature type="region of interest" description="Disordered" evidence="1">
    <location>
        <begin position="395"/>
        <end position="432"/>
    </location>
</feature>
<dbReference type="InterPro" id="IPR016197">
    <property type="entry name" value="Chromo-like_dom_sf"/>
</dbReference>